<keyword evidence="2" id="KW-1185">Reference proteome</keyword>
<name>A0ABR1IJS5_9AGAR</name>
<gene>
    <name evidence="1" type="ORF">VKT23_020688</name>
</gene>
<dbReference type="Proteomes" id="UP001498398">
    <property type="component" value="Unassembled WGS sequence"/>
</dbReference>
<dbReference type="EMBL" id="JBANRG010000148">
    <property type="protein sequence ID" value="KAK7433611.1"/>
    <property type="molecule type" value="Genomic_DNA"/>
</dbReference>
<sequence length="180" mass="20646">MRKDLRVVHAGERKVMMLEKTQRESRSWTEEELEELGTIADAKFDAVHVGRSTEAEVDNKGLADAKCVRSKSTEGKPSSTWLLDAMRLESCQSSIRKYTNNMRKDLRGVHAGERKVMMLEKTQRESRSWTEEELEELGTIADAKFDAVRGNWMPIWTPAMDPVYYFLLPLPVPSLVLLML</sequence>
<protein>
    <submittedName>
        <fullName evidence="1">Uncharacterized protein</fullName>
    </submittedName>
</protein>
<reference evidence="1 2" key="1">
    <citation type="submission" date="2024-01" db="EMBL/GenBank/DDBJ databases">
        <title>A draft genome for the cacao thread blight pathogen Marasmiellus scandens.</title>
        <authorList>
            <person name="Baruah I.K."/>
            <person name="Leung J."/>
            <person name="Bukari Y."/>
            <person name="Amoako-Attah I."/>
            <person name="Meinhardt L.W."/>
            <person name="Bailey B.A."/>
            <person name="Cohen S.P."/>
        </authorList>
    </citation>
    <scope>NUCLEOTIDE SEQUENCE [LARGE SCALE GENOMIC DNA]</scope>
    <source>
        <strain evidence="1 2">GH-19</strain>
    </source>
</reference>
<comment type="caution">
    <text evidence="1">The sequence shown here is derived from an EMBL/GenBank/DDBJ whole genome shotgun (WGS) entry which is preliminary data.</text>
</comment>
<proteinExistence type="predicted"/>
<evidence type="ECO:0000313" key="1">
    <source>
        <dbReference type="EMBL" id="KAK7433611.1"/>
    </source>
</evidence>
<organism evidence="1 2">
    <name type="scientific">Marasmiellus scandens</name>
    <dbReference type="NCBI Taxonomy" id="2682957"/>
    <lineage>
        <taxon>Eukaryota</taxon>
        <taxon>Fungi</taxon>
        <taxon>Dikarya</taxon>
        <taxon>Basidiomycota</taxon>
        <taxon>Agaricomycotina</taxon>
        <taxon>Agaricomycetes</taxon>
        <taxon>Agaricomycetidae</taxon>
        <taxon>Agaricales</taxon>
        <taxon>Marasmiineae</taxon>
        <taxon>Omphalotaceae</taxon>
        <taxon>Marasmiellus</taxon>
    </lineage>
</organism>
<accession>A0ABR1IJS5</accession>
<evidence type="ECO:0000313" key="2">
    <source>
        <dbReference type="Proteomes" id="UP001498398"/>
    </source>
</evidence>